<gene>
    <name evidence="2" type="ORF">KGQ19_36175</name>
</gene>
<name>A0ABS5L1X3_9ACTN</name>
<accession>A0ABS5L1X3</accession>
<feature type="transmembrane region" description="Helical" evidence="1">
    <location>
        <begin position="212"/>
        <end position="232"/>
    </location>
</feature>
<evidence type="ECO:0000256" key="1">
    <source>
        <dbReference type="SAM" id="Phobius"/>
    </source>
</evidence>
<keyword evidence="1" id="KW-1133">Transmembrane helix</keyword>
<feature type="transmembrane region" description="Helical" evidence="1">
    <location>
        <begin position="182"/>
        <end position="200"/>
    </location>
</feature>
<dbReference type="RefSeq" id="WP_212017759.1">
    <property type="nucleotide sequence ID" value="NZ_JAAFYZ010000181.1"/>
</dbReference>
<reference evidence="2 3" key="1">
    <citation type="submission" date="2020-02" db="EMBL/GenBank/DDBJ databases">
        <title>Acidophilic actinobacteria isolated from forest soil.</title>
        <authorList>
            <person name="Golinska P."/>
        </authorList>
    </citation>
    <scope>NUCLEOTIDE SEQUENCE [LARGE SCALE GENOMIC DNA]</scope>
    <source>
        <strain evidence="2 3">NL8</strain>
    </source>
</reference>
<keyword evidence="3" id="KW-1185">Reference proteome</keyword>
<evidence type="ECO:0000313" key="2">
    <source>
        <dbReference type="EMBL" id="MBS2552308.1"/>
    </source>
</evidence>
<evidence type="ECO:0000313" key="3">
    <source>
        <dbReference type="Proteomes" id="UP000730482"/>
    </source>
</evidence>
<keyword evidence="1" id="KW-0812">Transmembrane</keyword>
<keyword evidence="1" id="KW-0472">Membrane</keyword>
<sequence>MARIRVVLVVGALLFGAVGIYGVQVRTDGANDAKTHSGVLIEQAEQIYHSLSDADATSTTMYLHVGEAPANLLQQYNTDLQNAQAALLAATKEAGGDAVAVKALDQIATQLPQYVKLNATAAADNLIGYPVGFRYLLQASNLMQGTSATATAGPTGILPWAQNLTDTEAKNLSAAEGTAKQFPVPMLVVGLLFLAALVVVQVQESRRTNRVFSPGLLAATAALVVAFAWTGLDIGVQNGHEDKAKTRGSDQVSVLATARILSLQGRTEEMLTLVGRGTADDQETDYAGVTAANGTYTPGTEADLATALRQAYELATDATGSKLAAAAATDEEAWHTQHQALRGFDAQNQYEKAVDSALGQHDFATAASAAKSFNALQNDLAQAITHAETSFGAEAKDGAGAVAGLEIGLGVLALLMAAAVVRGLGRRIAEYQ</sequence>
<evidence type="ECO:0008006" key="4">
    <source>
        <dbReference type="Google" id="ProtNLM"/>
    </source>
</evidence>
<feature type="transmembrane region" description="Helical" evidence="1">
    <location>
        <begin position="399"/>
        <end position="421"/>
    </location>
</feature>
<organism evidence="2 3">
    <name type="scientific">Catenulispora pinistramenti</name>
    <dbReference type="NCBI Taxonomy" id="2705254"/>
    <lineage>
        <taxon>Bacteria</taxon>
        <taxon>Bacillati</taxon>
        <taxon>Actinomycetota</taxon>
        <taxon>Actinomycetes</taxon>
        <taxon>Catenulisporales</taxon>
        <taxon>Catenulisporaceae</taxon>
        <taxon>Catenulispora</taxon>
    </lineage>
</organism>
<proteinExistence type="predicted"/>
<dbReference type="Proteomes" id="UP000730482">
    <property type="component" value="Unassembled WGS sequence"/>
</dbReference>
<dbReference type="EMBL" id="JAAFYZ010000181">
    <property type="protein sequence ID" value="MBS2552308.1"/>
    <property type="molecule type" value="Genomic_DNA"/>
</dbReference>
<comment type="caution">
    <text evidence="2">The sequence shown here is derived from an EMBL/GenBank/DDBJ whole genome shotgun (WGS) entry which is preliminary data.</text>
</comment>
<protein>
    <recommendedName>
        <fullName evidence="4">Secreted protein</fullName>
    </recommendedName>
</protein>